<sequence length="44" mass="4858">MCSNLNDPSQTKLLMHAENSNNGLKQNLSSKSFPLSHSLLKDSQ</sequence>
<name>A0A2P2PBQ2_RHIMU</name>
<dbReference type="EMBL" id="GGEC01071696">
    <property type="protein sequence ID" value="MBX52180.1"/>
    <property type="molecule type" value="Transcribed_RNA"/>
</dbReference>
<protein>
    <submittedName>
        <fullName evidence="2">Uncharacterized protein</fullName>
    </submittedName>
</protein>
<reference evidence="2" key="1">
    <citation type="submission" date="2018-02" db="EMBL/GenBank/DDBJ databases">
        <title>Rhizophora mucronata_Transcriptome.</title>
        <authorList>
            <person name="Meera S.P."/>
            <person name="Sreeshan A."/>
            <person name="Augustine A."/>
        </authorList>
    </citation>
    <scope>NUCLEOTIDE SEQUENCE</scope>
    <source>
        <tissue evidence="2">Leaf</tissue>
    </source>
</reference>
<accession>A0A2P2PBQ2</accession>
<organism evidence="2">
    <name type="scientific">Rhizophora mucronata</name>
    <name type="common">Asiatic mangrove</name>
    <dbReference type="NCBI Taxonomy" id="61149"/>
    <lineage>
        <taxon>Eukaryota</taxon>
        <taxon>Viridiplantae</taxon>
        <taxon>Streptophyta</taxon>
        <taxon>Embryophyta</taxon>
        <taxon>Tracheophyta</taxon>
        <taxon>Spermatophyta</taxon>
        <taxon>Magnoliopsida</taxon>
        <taxon>eudicotyledons</taxon>
        <taxon>Gunneridae</taxon>
        <taxon>Pentapetalae</taxon>
        <taxon>rosids</taxon>
        <taxon>fabids</taxon>
        <taxon>Malpighiales</taxon>
        <taxon>Rhizophoraceae</taxon>
        <taxon>Rhizophora</taxon>
    </lineage>
</organism>
<evidence type="ECO:0000256" key="1">
    <source>
        <dbReference type="SAM" id="MobiDB-lite"/>
    </source>
</evidence>
<dbReference type="AlphaFoldDB" id="A0A2P2PBQ2"/>
<feature type="compositionally biased region" description="Polar residues" evidence="1">
    <location>
        <begin position="19"/>
        <end position="38"/>
    </location>
</feature>
<proteinExistence type="predicted"/>
<feature type="region of interest" description="Disordered" evidence="1">
    <location>
        <begin position="19"/>
        <end position="44"/>
    </location>
</feature>
<evidence type="ECO:0000313" key="2">
    <source>
        <dbReference type="EMBL" id="MBX52180.1"/>
    </source>
</evidence>